<proteinExistence type="inferred from homology"/>
<evidence type="ECO:0000256" key="16">
    <source>
        <dbReference type="ARBA" id="ARBA00023136"/>
    </source>
</evidence>
<dbReference type="AlphaFoldDB" id="A0AAW2ICB6"/>
<dbReference type="InterPro" id="IPR041569">
    <property type="entry name" value="AAA_lid_3"/>
</dbReference>
<reference evidence="19" key="1">
    <citation type="journal article" date="2024" name="Gigascience">
        <title>Chromosome-level genome of the poultry shaft louse Menopon gallinae provides insight into the host-switching and adaptive evolution of parasitic lice.</title>
        <authorList>
            <person name="Xu Y."/>
            <person name="Ma L."/>
            <person name="Liu S."/>
            <person name="Liang Y."/>
            <person name="Liu Q."/>
            <person name="He Z."/>
            <person name="Tian L."/>
            <person name="Duan Y."/>
            <person name="Cai W."/>
            <person name="Li H."/>
            <person name="Song F."/>
        </authorList>
    </citation>
    <scope>NUCLEOTIDE SEQUENCE</scope>
    <source>
        <strain evidence="19">Cailab_2023a</strain>
    </source>
</reference>
<evidence type="ECO:0000256" key="8">
    <source>
        <dbReference type="ARBA" id="ARBA00022723"/>
    </source>
</evidence>
<evidence type="ECO:0000256" key="4">
    <source>
        <dbReference type="ARBA" id="ARBA00010044"/>
    </source>
</evidence>
<dbReference type="InterPro" id="IPR050928">
    <property type="entry name" value="ATP-dep_Zn_Metalloprotease"/>
</dbReference>
<evidence type="ECO:0000256" key="5">
    <source>
        <dbReference type="ARBA" id="ARBA00010550"/>
    </source>
</evidence>
<dbReference type="GO" id="GO:0005524">
    <property type="term" value="F:ATP binding"/>
    <property type="evidence" value="ECO:0007669"/>
    <property type="project" value="UniProtKB-KW"/>
</dbReference>
<dbReference type="CDD" id="cd19501">
    <property type="entry name" value="RecA-like_FtsH"/>
    <property type="match status" value="1"/>
</dbReference>
<keyword evidence="8" id="KW-0479">Metal-binding</keyword>
<dbReference type="Gene3D" id="3.40.50.300">
    <property type="entry name" value="P-loop containing nucleotide triphosphate hydrolases"/>
    <property type="match status" value="1"/>
</dbReference>
<comment type="similarity">
    <text evidence="5">In the N-terminal section; belongs to the AAA ATPase family.</text>
</comment>
<dbReference type="InterPro" id="IPR037219">
    <property type="entry name" value="Peptidase_M41-like"/>
</dbReference>
<evidence type="ECO:0000256" key="15">
    <source>
        <dbReference type="ARBA" id="ARBA00023049"/>
    </source>
</evidence>
<feature type="domain" description="AAA+ ATPase" evidence="18">
    <location>
        <begin position="295"/>
        <end position="436"/>
    </location>
</feature>
<evidence type="ECO:0000256" key="13">
    <source>
        <dbReference type="ARBA" id="ARBA00022946"/>
    </source>
</evidence>
<dbReference type="GO" id="GO:0004176">
    <property type="term" value="F:ATP-dependent peptidase activity"/>
    <property type="evidence" value="ECO:0007669"/>
    <property type="project" value="InterPro"/>
</dbReference>
<dbReference type="Pfam" id="PF00004">
    <property type="entry name" value="AAA"/>
    <property type="match status" value="1"/>
</dbReference>
<dbReference type="InterPro" id="IPR003959">
    <property type="entry name" value="ATPase_AAA_core"/>
</dbReference>
<dbReference type="GO" id="GO:0005745">
    <property type="term" value="C:m-AAA complex"/>
    <property type="evidence" value="ECO:0007669"/>
    <property type="project" value="TreeGrafter"/>
</dbReference>
<evidence type="ECO:0000256" key="14">
    <source>
        <dbReference type="ARBA" id="ARBA00022989"/>
    </source>
</evidence>
<dbReference type="Pfam" id="PF01434">
    <property type="entry name" value="Peptidase_M41"/>
    <property type="match status" value="1"/>
</dbReference>
<dbReference type="EMBL" id="JARGDH010000001">
    <property type="protein sequence ID" value="KAL0279908.1"/>
    <property type="molecule type" value="Genomic_DNA"/>
</dbReference>
<comment type="cofactor">
    <cofactor evidence="1">
        <name>Zn(2+)</name>
        <dbReference type="ChEBI" id="CHEBI:29105"/>
    </cofactor>
</comment>
<comment type="caution">
    <text evidence="19">The sequence shown here is derived from an EMBL/GenBank/DDBJ whole genome shotgun (WGS) entry which is preliminary data.</text>
</comment>
<dbReference type="EMBL" id="JARGDH010000001">
    <property type="protein sequence ID" value="KAL0279909.1"/>
    <property type="molecule type" value="Genomic_DNA"/>
</dbReference>
<dbReference type="Gene3D" id="1.10.8.60">
    <property type="match status" value="1"/>
</dbReference>
<keyword evidence="13" id="KW-0809">Transit peptide</keyword>
<evidence type="ECO:0000256" key="11">
    <source>
        <dbReference type="ARBA" id="ARBA00022833"/>
    </source>
</evidence>
<dbReference type="FunFam" id="1.20.58.760:FF:000003">
    <property type="entry name" value="AFG3-like AAA ATPase 2"/>
    <property type="match status" value="1"/>
</dbReference>
<feature type="transmembrane region" description="Helical" evidence="17">
    <location>
        <begin position="213"/>
        <end position="230"/>
    </location>
</feature>
<dbReference type="InterPro" id="IPR003593">
    <property type="entry name" value="AAA+_ATPase"/>
</dbReference>
<evidence type="ECO:0000256" key="1">
    <source>
        <dbReference type="ARBA" id="ARBA00001947"/>
    </source>
</evidence>
<dbReference type="Gene3D" id="1.20.58.760">
    <property type="entry name" value="Peptidase M41"/>
    <property type="match status" value="1"/>
</dbReference>
<dbReference type="InterPro" id="IPR027417">
    <property type="entry name" value="P-loop_NTPase"/>
</dbReference>
<keyword evidence="15" id="KW-0482">Metalloprotease</keyword>
<evidence type="ECO:0000313" key="19">
    <source>
        <dbReference type="EMBL" id="KAL0279905.1"/>
    </source>
</evidence>
<evidence type="ECO:0000256" key="2">
    <source>
        <dbReference type="ARBA" id="ARBA00004141"/>
    </source>
</evidence>
<comment type="similarity">
    <text evidence="4">In the C-terminal section; belongs to the peptidase M41 family.</text>
</comment>
<sequence length="733" mass="82915">MFFNYVYLNSHYGKLSNIAKLTFHNRRAYCVIRNNFNKELPWRGRHSRSYGCMPQKSIRHYLVPNGKSQRLLRRSDVWTSKVFQRNKSSDNKPEPDIALLVKLVILVGPLFVLFFLLLEEDDKTISWSTFVHEMLAKGEVQEIIQLDKLNRAVVVLRPGAVIRNKQYPNGQTYNLKIEDEEYFEDRVRDVEEELGIPPNGRVLIIHKSHNQPLLGLFIMLFAFYIILRAGKTAAMFNPFTRIAKARFTLIDPLSGHTKGVKFSDVGGLKEAKVEIMEFVDYLKRPEHYRSLGAKVPKGALLLGPPGCGKTLLAKAVASEANVPFLSMNGSEFIELIGGLGAARVRDLFSEARKISPCIIYIDEIDAIGKKRADMGTFGGVHTESEHTLNQLLVEMDGMATREGVVMLASTNRAEVLDIALLRPGRFDRHITIDLPNLEERKEIFIQYLKGIRLEREPEHYCKRMASLTPGFSGADIANICNEAALHAARLKKEIVKGEDLEYAIERVVGGTEKRTSAISHEEKHLVAYHEAGRALIGWLSEHGEILLKISVVPRTNQAVGWSQFSPPEQYLFSEQELFDKMCMALGGRVAEMMIFNKISTRSEQDLKRVTRIAYAQICQYGMNSVVGPISFRGPDSDGNKKPYSKQFASVMDEEARKLVAKAFFRAEDILRQNKDKLVKLAETLLKRETMNYHDVMDVIGPPVKKNKKTIEPLMFDLSVVKAGGPEQSTQEKA</sequence>
<evidence type="ECO:0000256" key="10">
    <source>
        <dbReference type="ARBA" id="ARBA00022801"/>
    </source>
</evidence>
<feature type="transmembrane region" description="Helical" evidence="17">
    <location>
        <begin position="97"/>
        <end position="118"/>
    </location>
</feature>
<keyword evidence="6" id="KW-0645">Protease</keyword>
<evidence type="ECO:0000256" key="6">
    <source>
        <dbReference type="ARBA" id="ARBA00022670"/>
    </source>
</evidence>
<keyword evidence="12" id="KW-0067">ATP-binding</keyword>
<dbReference type="EMBL" id="JARGDH010000001">
    <property type="protein sequence ID" value="KAL0279906.1"/>
    <property type="molecule type" value="Genomic_DNA"/>
</dbReference>
<dbReference type="GO" id="GO:0008270">
    <property type="term" value="F:zinc ion binding"/>
    <property type="evidence" value="ECO:0007669"/>
    <property type="project" value="InterPro"/>
</dbReference>
<dbReference type="InterPro" id="IPR011546">
    <property type="entry name" value="Pept_M41_FtsH_extracell"/>
</dbReference>
<dbReference type="SUPFAM" id="SSF140990">
    <property type="entry name" value="FtsH protease domain-like"/>
    <property type="match status" value="1"/>
</dbReference>
<dbReference type="Gene3D" id="3.40.1690.20">
    <property type="match status" value="1"/>
</dbReference>
<protein>
    <recommendedName>
        <fullName evidence="18">AAA+ ATPase domain-containing protein</fullName>
    </recommendedName>
</protein>
<dbReference type="GO" id="GO:0004222">
    <property type="term" value="F:metalloendopeptidase activity"/>
    <property type="evidence" value="ECO:0007669"/>
    <property type="project" value="InterPro"/>
</dbReference>
<dbReference type="SUPFAM" id="SSF52540">
    <property type="entry name" value="P-loop containing nucleoside triphosphate hydrolases"/>
    <property type="match status" value="1"/>
</dbReference>
<keyword evidence="9" id="KW-0547">Nucleotide-binding</keyword>
<keyword evidence="7 17" id="KW-0812">Transmembrane</keyword>
<gene>
    <name evidence="19" type="ORF">PYX00_001365</name>
</gene>
<evidence type="ECO:0000256" key="9">
    <source>
        <dbReference type="ARBA" id="ARBA00022741"/>
    </source>
</evidence>
<dbReference type="SMART" id="SM00382">
    <property type="entry name" value="AAA"/>
    <property type="match status" value="1"/>
</dbReference>
<dbReference type="PANTHER" id="PTHR43655">
    <property type="entry name" value="ATP-DEPENDENT PROTEASE"/>
    <property type="match status" value="1"/>
</dbReference>
<dbReference type="FunFam" id="1.10.8.60:FF:000033">
    <property type="entry name" value="paraplegin isoform X1"/>
    <property type="match status" value="1"/>
</dbReference>
<keyword evidence="10" id="KW-0378">Hydrolase</keyword>
<keyword evidence="14 17" id="KW-1133">Transmembrane helix</keyword>
<organism evidence="19">
    <name type="scientific">Menopon gallinae</name>
    <name type="common">poultry shaft louse</name>
    <dbReference type="NCBI Taxonomy" id="328185"/>
    <lineage>
        <taxon>Eukaryota</taxon>
        <taxon>Metazoa</taxon>
        <taxon>Ecdysozoa</taxon>
        <taxon>Arthropoda</taxon>
        <taxon>Hexapoda</taxon>
        <taxon>Insecta</taxon>
        <taxon>Pterygota</taxon>
        <taxon>Neoptera</taxon>
        <taxon>Paraneoptera</taxon>
        <taxon>Psocodea</taxon>
        <taxon>Troctomorpha</taxon>
        <taxon>Phthiraptera</taxon>
        <taxon>Amblycera</taxon>
        <taxon>Menoponidae</taxon>
        <taxon>Menopon</taxon>
    </lineage>
</organism>
<accession>A0AAW2ICB6</accession>
<dbReference type="FunFam" id="3.40.50.300:FF:000277">
    <property type="entry name" value="ATP-dependent zinc metalloprotease FtsH"/>
    <property type="match status" value="1"/>
</dbReference>
<dbReference type="Pfam" id="PF06480">
    <property type="entry name" value="FtsH_ext"/>
    <property type="match status" value="1"/>
</dbReference>
<dbReference type="EMBL" id="JARGDH010000001">
    <property type="protein sequence ID" value="KAL0279905.1"/>
    <property type="molecule type" value="Genomic_DNA"/>
</dbReference>
<keyword evidence="11" id="KW-0862">Zinc</keyword>
<evidence type="ECO:0000256" key="3">
    <source>
        <dbReference type="ARBA" id="ARBA00004173"/>
    </source>
</evidence>
<keyword evidence="16 17" id="KW-0472">Membrane</keyword>
<dbReference type="InterPro" id="IPR000642">
    <property type="entry name" value="Peptidase_M41"/>
</dbReference>
<evidence type="ECO:0000256" key="17">
    <source>
        <dbReference type="SAM" id="Phobius"/>
    </source>
</evidence>
<name>A0AAW2ICB6_9NEOP</name>
<dbReference type="PANTHER" id="PTHR43655:SF8">
    <property type="entry name" value="PARAPLEGIN"/>
    <property type="match status" value="1"/>
</dbReference>
<dbReference type="Pfam" id="PF17862">
    <property type="entry name" value="AAA_lid_3"/>
    <property type="match status" value="1"/>
</dbReference>
<dbReference type="GO" id="GO:0016887">
    <property type="term" value="F:ATP hydrolysis activity"/>
    <property type="evidence" value="ECO:0007669"/>
    <property type="project" value="InterPro"/>
</dbReference>
<dbReference type="EMBL" id="JARGDH010000001">
    <property type="protein sequence ID" value="KAL0279907.1"/>
    <property type="molecule type" value="Genomic_DNA"/>
</dbReference>
<evidence type="ECO:0000256" key="7">
    <source>
        <dbReference type="ARBA" id="ARBA00022692"/>
    </source>
</evidence>
<evidence type="ECO:0000256" key="12">
    <source>
        <dbReference type="ARBA" id="ARBA00022840"/>
    </source>
</evidence>
<evidence type="ECO:0000259" key="18">
    <source>
        <dbReference type="SMART" id="SM00382"/>
    </source>
</evidence>
<dbReference type="GO" id="GO:0034982">
    <property type="term" value="P:mitochondrial protein processing"/>
    <property type="evidence" value="ECO:0007669"/>
    <property type="project" value="TreeGrafter"/>
</dbReference>
<comment type="subcellular location">
    <subcellularLocation>
        <location evidence="2">Membrane</location>
        <topology evidence="2">Multi-pass membrane protein</topology>
    </subcellularLocation>
    <subcellularLocation>
        <location evidence="3">Mitochondrion</location>
    </subcellularLocation>
</comment>